<evidence type="ECO:0000256" key="11">
    <source>
        <dbReference type="ARBA" id="ARBA00023014"/>
    </source>
</evidence>
<evidence type="ECO:0000256" key="4">
    <source>
        <dbReference type="ARBA" id="ARBA00011245"/>
    </source>
</evidence>
<accession>A0ABV8V055</accession>
<dbReference type="InterPro" id="IPR058240">
    <property type="entry name" value="rSAM_sf"/>
</dbReference>
<organism evidence="17 18">
    <name type="scientific">Simiduia curdlanivorans</name>
    <dbReference type="NCBI Taxonomy" id="1492769"/>
    <lineage>
        <taxon>Bacteria</taxon>
        <taxon>Pseudomonadati</taxon>
        <taxon>Pseudomonadota</taxon>
        <taxon>Gammaproteobacteria</taxon>
        <taxon>Cellvibrionales</taxon>
        <taxon>Cellvibrionaceae</taxon>
        <taxon>Simiduia</taxon>
    </lineage>
</organism>
<dbReference type="InterPro" id="IPR023404">
    <property type="entry name" value="rSAM_horseshoe"/>
</dbReference>
<evidence type="ECO:0000256" key="3">
    <source>
        <dbReference type="ARBA" id="ARBA00005493"/>
    </source>
</evidence>
<comment type="similarity">
    <text evidence="3 15">Belongs to the anaerobic coproporphyrinogen-III oxidase family.</text>
</comment>
<evidence type="ECO:0000313" key="17">
    <source>
        <dbReference type="EMBL" id="MFC4360776.1"/>
    </source>
</evidence>
<dbReference type="CDD" id="cd01335">
    <property type="entry name" value="Radical_SAM"/>
    <property type="match status" value="1"/>
</dbReference>
<comment type="function">
    <text evidence="13">Involved in the heme biosynthesis. Catalyzes the anaerobic oxidative decarboxylation of propionate groups of rings A and B of coproporphyrinogen III to yield the vinyl groups in protoporphyrinogen IX.</text>
</comment>
<gene>
    <name evidence="17" type="primary">hemN</name>
    <name evidence="17" type="ORF">ACFOX3_00610</name>
</gene>
<dbReference type="InterPro" id="IPR006638">
    <property type="entry name" value="Elp3/MiaA/NifB-like_rSAM"/>
</dbReference>
<evidence type="ECO:0000256" key="7">
    <source>
        <dbReference type="ARBA" id="ARBA00022691"/>
    </source>
</evidence>
<evidence type="ECO:0000256" key="1">
    <source>
        <dbReference type="ARBA" id="ARBA00004496"/>
    </source>
</evidence>
<evidence type="ECO:0000256" key="2">
    <source>
        <dbReference type="ARBA" id="ARBA00004785"/>
    </source>
</evidence>
<dbReference type="RefSeq" id="WP_290264602.1">
    <property type="nucleotide sequence ID" value="NZ_JAUFQG010000006.1"/>
</dbReference>
<proteinExistence type="inferred from homology"/>
<evidence type="ECO:0000256" key="12">
    <source>
        <dbReference type="ARBA" id="ARBA00023244"/>
    </source>
</evidence>
<evidence type="ECO:0000256" key="8">
    <source>
        <dbReference type="ARBA" id="ARBA00022723"/>
    </source>
</evidence>
<comment type="caution">
    <text evidence="17">The sequence shown here is derived from an EMBL/GenBank/DDBJ whole genome shotgun (WGS) entry which is preliminary data.</text>
</comment>
<keyword evidence="7 15" id="KW-0949">S-adenosyl-L-methionine</keyword>
<dbReference type="SMART" id="SM00729">
    <property type="entry name" value="Elp3"/>
    <property type="match status" value="1"/>
</dbReference>
<evidence type="ECO:0000256" key="9">
    <source>
        <dbReference type="ARBA" id="ARBA00023002"/>
    </source>
</evidence>
<dbReference type="Proteomes" id="UP001595840">
    <property type="component" value="Unassembled WGS sequence"/>
</dbReference>
<dbReference type="PROSITE" id="PS51918">
    <property type="entry name" value="RADICAL_SAM"/>
    <property type="match status" value="1"/>
</dbReference>
<dbReference type="Pfam" id="PF06969">
    <property type="entry name" value="HemN_C"/>
    <property type="match status" value="1"/>
</dbReference>
<dbReference type="InterPro" id="IPR004558">
    <property type="entry name" value="Coprogen_oxidase_HemN"/>
</dbReference>
<dbReference type="EMBL" id="JBHSCX010000001">
    <property type="protein sequence ID" value="MFC4360776.1"/>
    <property type="molecule type" value="Genomic_DNA"/>
</dbReference>
<evidence type="ECO:0000259" key="16">
    <source>
        <dbReference type="PROSITE" id="PS51918"/>
    </source>
</evidence>
<dbReference type="InterPro" id="IPR010723">
    <property type="entry name" value="HemN_C"/>
</dbReference>
<evidence type="ECO:0000256" key="10">
    <source>
        <dbReference type="ARBA" id="ARBA00023004"/>
    </source>
</evidence>
<sequence length="470" mass="52972">MATPSLTPANSAETALWDSSLIARYDLSGPRYTSYPTAPQFHNLISDQDISGALARSDNAARPLSIYCHIPFCNTVCYYCACNKVITADKSKSIPYLERLFKEMAMMATRIDRHRPVDQLHWGGGTPTYLSLEQMAALMQETRKHFNLHTDDSGEYALEIHPASVTPETLKGLRALGFNRLSIGIQDFDPAVQKAVNRFNSVEEVSSLIKQARNSAYHSISMDLIYGLPKQSLNSIASTLEAVIRLSPDRLSVFNYAHMPHLFKVQKQIDETALPSANAKLDMLHYIIERLDNEGYVYIGMDHFAKPGDELARAQAEGKLHRNFQGYATHGHCDLLAFGVSAISQIDNLYLQNHKQLNHYYQALDQNLAPIAKGFAMSQDDHIRKAVIMDLICQFQVTFSDIEQAFGIEFKHYFKQALVQLISMEKDGLLRVDNQGIRVLAKGRLLIRRICMAFDAYITPETKQSFSKII</sequence>
<dbReference type="SUPFAM" id="SSF102114">
    <property type="entry name" value="Radical SAM enzymes"/>
    <property type="match status" value="1"/>
</dbReference>
<protein>
    <recommendedName>
        <fullName evidence="15">Coproporphyrinogen-III oxidase</fullName>
        <ecNumber evidence="15">1.3.98.3</ecNumber>
    </recommendedName>
</protein>
<evidence type="ECO:0000256" key="13">
    <source>
        <dbReference type="ARBA" id="ARBA00024295"/>
    </source>
</evidence>
<dbReference type="Gene3D" id="3.80.30.20">
    <property type="entry name" value="tm_1862 like domain"/>
    <property type="match status" value="1"/>
</dbReference>
<comment type="pathway">
    <text evidence="2 15">Porphyrin-containing compound metabolism; protoporphyrin-IX biosynthesis; protoporphyrinogen-IX from coproporphyrinogen-III (AdoMet route): step 1/1.</text>
</comment>
<evidence type="ECO:0000256" key="6">
    <source>
        <dbReference type="ARBA" id="ARBA00022490"/>
    </source>
</evidence>
<evidence type="ECO:0000313" key="18">
    <source>
        <dbReference type="Proteomes" id="UP001595840"/>
    </source>
</evidence>
<keyword evidence="18" id="KW-1185">Reference proteome</keyword>
<comment type="cofactor">
    <cofactor evidence="15">
        <name>[4Fe-4S] cluster</name>
        <dbReference type="ChEBI" id="CHEBI:49883"/>
    </cofactor>
    <text evidence="15">Binds 1 [4Fe-4S] cluster. The cluster is coordinated with 3 cysteines and an exchangeable S-adenosyl-L-methionine.</text>
</comment>
<feature type="domain" description="Radical SAM core" evidence="16">
    <location>
        <begin position="56"/>
        <end position="294"/>
    </location>
</feature>
<keyword evidence="9 15" id="KW-0560">Oxidoreductase</keyword>
<keyword evidence="10 15" id="KW-0408">Iron</keyword>
<dbReference type="SFLD" id="SFLDS00029">
    <property type="entry name" value="Radical_SAM"/>
    <property type="match status" value="1"/>
</dbReference>
<dbReference type="InterPro" id="IPR007197">
    <property type="entry name" value="rSAM"/>
</dbReference>
<dbReference type="NCBIfam" id="TIGR00538">
    <property type="entry name" value="hemN"/>
    <property type="match status" value="1"/>
</dbReference>
<reference evidence="18" key="1">
    <citation type="journal article" date="2019" name="Int. J. Syst. Evol. Microbiol.">
        <title>The Global Catalogue of Microorganisms (GCM) 10K type strain sequencing project: providing services to taxonomists for standard genome sequencing and annotation.</title>
        <authorList>
            <consortium name="The Broad Institute Genomics Platform"/>
            <consortium name="The Broad Institute Genome Sequencing Center for Infectious Disease"/>
            <person name="Wu L."/>
            <person name="Ma J."/>
        </authorList>
    </citation>
    <scope>NUCLEOTIDE SEQUENCE [LARGE SCALE GENOMIC DNA]</scope>
    <source>
        <strain evidence="18">CECT 8570</strain>
    </source>
</reference>
<dbReference type="Pfam" id="PF04055">
    <property type="entry name" value="Radical_SAM"/>
    <property type="match status" value="1"/>
</dbReference>
<evidence type="ECO:0000256" key="5">
    <source>
        <dbReference type="ARBA" id="ARBA00022485"/>
    </source>
</evidence>
<keyword evidence="8 15" id="KW-0479">Metal-binding</keyword>
<keyword evidence="5 15" id="KW-0004">4Fe-4S</keyword>
<comment type="subunit">
    <text evidence="4">Monomer.</text>
</comment>
<comment type="catalytic activity">
    <reaction evidence="14 15">
        <text>coproporphyrinogen III + 2 S-adenosyl-L-methionine = protoporphyrinogen IX + 2 5'-deoxyadenosine + 2 L-methionine + 2 CO2</text>
        <dbReference type="Rhea" id="RHEA:15425"/>
        <dbReference type="ChEBI" id="CHEBI:16526"/>
        <dbReference type="ChEBI" id="CHEBI:17319"/>
        <dbReference type="ChEBI" id="CHEBI:57307"/>
        <dbReference type="ChEBI" id="CHEBI:57309"/>
        <dbReference type="ChEBI" id="CHEBI:57844"/>
        <dbReference type="ChEBI" id="CHEBI:59789"/>
        <dbReference type="EC" id="1.3.98.3"/>
    </reaction>
</comment>
<dbReference type="InterPro" id="IPR034505">
    <property type="entry name" value="Coproporphyrinogen-III_oxidase"/>
</dbReference>
<name>A0ABV8V055_9GAMM</name>
<dbReference type="EC" id="1.3.98.3" evidence="15"/>
<dbReference type="PIRSF" id="PIRSF000167">
    <property type="entry name" value="HemN"/>
    <property type="match status" value="1"/>
</dbReference>
<keyword evidence="11 15" id="KW-0411">Iron-sulfur</keyword>
<keyword evidence="12 15" id="KW-0627">Porphyrin biosynthesis</keyword>
<evidence type="ECO:0000256" key="14">
    <source>
        <dbReference type="ARBA" id="ARBA00048321"/>
    </source>
</evidence>
<dbReference type="GO" id="GO:0051989">
    <property type="term" value="F:coproporphyrinogen dehydrogenase activity"/>
    <property type="evidence" value="ECO:0007669"/>
    <property type="project" value="UniProtKB-EC"/>
</dbReference>
<dbReference type="Gene3D" id="1.10.10.920">
    <property type="match status" value="1"/>
</dbReference>
<evidence type="ECO:0000256" key="15">
    <source>
        <dbReference type="PIRNR" id="PIRNR000167"/>
    </source>
</evidence>
<comment type="subcellular location">
    <subcellularLocation>
        <location evidence="1 15">Cytoplasm</location>
    </subcellularLocation>
</comment>
<keyword evidence="6 15" id="KW-0963">Cytoplasm</keyword>
<dbReference type="PANTHER" id="PTHR13932:SF6">
    <property type="entry name" value="OXYGEN-INDEPENDENT COPROPORPHYRINOGEN III OXIDASE"/>
    <property type="match status" value="1"/>
</dbReference>
<dbReference type="SFLD" id="SFLDG01065">
    <property type="entry name" value="anaerobic_coproporphyrinogen-I"/>
    <property type="match status" value="1"/>
</dbReference>
<dbReference type="PANTHER" id="PTHR13932">
    <property type="entry name" value="COPROPORPHYRINIGEN III OXIDASE"/>
    <property type="match status" value="1"/>
</dbReference>